<reference evidence="3 4" key="1">
    <citation type="journal article" date="2009" name="Stand. Genomic Sci.">
        <title>Complete genome sequence of Catenulispora acidiphila type strain (ID 139908).</title>
        <authorList>
            <person name="Copeland A."/>
            <person name="Lapidus A."/>
            <person name="Glavina Del Rio T."/>
            <person name="Nolan M."/>
            <person name="Lucas S."/>
            <person name="Chen F."/>
            <person name="Tice H."/>
            <person name="Cheng J.F."/>
            <person name="Bruce D."/>
            <person name="Goodwin L."/>
            <person name="Pitluck S."/>
            <person name="Mikhailova N."/>
            <person name="Pati A."/>
            <person name="Ivanova N."/>
            <person name="Mavromatis K."/>
            <person name="Chen A."/>
            <person name="Palaniappan K."/>
            <person name="Chain P."/>
            <person name="Land M."/>
            <person name="Hauser L."/>
            <person name="Chang Y.J."/>
            <person name="Jeffries C.D."/>
            <person name="Chertkov O."/>
            <person name="Brettin T."/>
            <person name="Detter J.C."/>
            <person name="Han C."/>
            <person name="Ali Z."/>
            <person name="Tindall B.J."/>
            <person name="Goker M."/>
            <person name="Bristow J."/>
            <person name="Eisen J.A."/>
            <person name="Markowitz V."/>
            <person name="Hugenholtz P."/>
            <person name="Kyrpides N.C."/>
            <person name="Klenk H.P."/>
        </authorList>
    </citation>
    <scope>NUCLEOTIDE SEQUENCE [LARGE SCALE GENOMIC DNA]</scope>
    <source>
        <strain evidence="4">DSM 44928 / JCM 14897 / NBRC 102108 / NRRL B-24433 / ID139908</strain>
    </source>
</reference>
<dbReference type="Gene3D" id="1.10.45.10">
    <property type="entry name" value="Vanillyl-alcohol Oxidase, Chain A, domain 4"/>
    <property type="match status" value="1"/>
</dbReference>
<proteinExistence type="predicted"/>
<keyword evidence="1" id="KW-0560">Oxidoreductase</keyword>
<dbReference type="InParanoid" id="C7QEK6"/>
<dbReference type="Proteomes" id="UP000000851">
    <property type="component" value="Chromosome"/>
</dbReference>
<dbReference type="InterPro" id="IPR036318">
    <property type="entry name" value="FAD-bd_PCMH-like_sf"/>
</dbReference>
<dbReference type="Gene3D" id="3.30.43.10">
    <property type="entry name" value="Uridine Diphospho-n-acetylenolpyruvylglucosamine Reductase, domain 2"/>
    <property type="match status" value="1"/>
</dbReference>
<dbReference type="Gene3D" id="3.30.465.10">
    <property type="match status" value="1"/>
</dbReference>
<evidence type="ECO:0000256" key="1">
    <source>
        <dbReference type="ARBA" id="ARBA00023002"/>
    </source>
</evidence>
<dbReference type="InterPro" id="IPR016167">
    <property type="entry name" value="FAD-bd_PCMH_sub1"/>
</dbReference>
<keyword evidence="4" id="KW-1185">Reference proteome</keyword>
<evidence type="ECO:0000259" key="2">
    <source>
        <dbReference type="PROSITE" id="PS51387"/>
    </source>
</evidence>
<dbReference type="PANTHER" id="PTHR43762:SF1">
    <property type="entry name" value="D-ARABINONO-1,4-LACTONE OXIDASE"/>
    <property type="match status" value="1"/>
</dbReference>
<dbReference type="HOGENOM" id="CLU_003896_4_2_11"/>
<dbReference type="GO" id="GO:0003885">
    <property type="term" value="F:D-arabinono-1,4-lactone oxidase activity"/>
    <property type="evidence" value="ECO:0007669"/>
    <property type="project" value="InterPro"/>
</dbReference>
<dbReference type="RefSeq" id="WP_012786190.1">
    <property type="nucleotide sequence ID" value="NC_013131.1"/>
</dbReference>
<dbReference type="EMBL" id="CP001700">
    <property type="protein sequence ID" value="ACU70897.1"/>
    <property type="molecule type" value="Genomic_DNA"/>
</dbReference>
<accession>C7QEK6</accession>
<dbReference type="GO" id="GO:0080049">
    <property type="term" value="F:L-gulono-1,4-lactone dehydrogenase activity"/>
    <property type="evidence" value="ECO:0007669"/>
    <property type="project" value="TreeGrafter"/>
</dbReference>
<feature type="domain" description="FAD-binding PCMH-type" evidence="2">
    <location>
        <begin position="15"/>
        <end position="180"/>
    </location>
</feature>
<dbReference type="InterPro" id="IPR006094">
    <property type="entry name" value="Oxid_FAD_bind_N"/>
</dbReference>
<dbReference type="OrthoDB" id="9800184at2"/>
<dbReference type="PIRSF" id="PIRSF000136">
    <property type="entry name" value="LGO_GLO"/>
    <property type="match status" value="1"/>
</dbReference>
<dbReference type="Gene3D" id="3.30.70.2520">
    <property type="match status" value="1"/>
</dbReference>
<dbReference type="InterPro" id="IPR016169">
    <property type="entry name" value="FAD-bd_PCMH_sub2"/>
</dbReference>
<dbReference type="PROSITE" id="PS51387">
    <property type="entry name" value="FAD_PCMH"/>
    <property type="match status" value="1"/>
</dbReference>
<protein>
    <submittedName>
        <fullName evidence="3">FAD linked oxidase domain protein</fullName>
    </submittedName>
</protein>
<dbReference type="Gene3D" id="3.30.70.2530">
    <property type="match status" value="1"/>
</dbReference>
<gene>
    <name evidence="3" type="ordered locus">Caci_1977</name>
</gene>
<dbReference type="PANTHER" id="PTHR43762">
    <property type="entry name" value="L-GULONOLACTONE OXIDASE"/>
    <property type="match status" value="1"/>
</dbReference>
<dbReference type="Pfam" id="PF01565">
    <property type="entry name" value="FAD_binding_4"/>
    <property type="match status" value="1"/>
</dbReference>
<dbReference type="STRING" id="479433.Caci_1977"/>
<organism evidence="3 4">
    <name type="scientific">Catenulispora acidiphila (strain DSM 44928 / JCM 14897 / NBRC 102108 / NRRL B-24433 / ID139908)</name>
    <dbReference type="NCBI Taxonomy" id="479433"/>
    <lineage>
        <taxon>Bacteria</taxon>
        <taxon>Bacillati</taxon>
        <taxon>Actinomycetota</taxon>
        <taxon>Actinomycetes</taxon>
        <taxon>Catenulisporales</taxon>
        <taxon>Catenulisporaceae</taxon>
        <taxon>Catenulispora</taxon>
    </lineage>
</organism>
<evidence type="ECO:0000313" key="3">
    <source>
        <dbReference type="EMBL" id="ACU70897.1"/>
    </source>
</evidence>
<dbReference type="SUPFAM" id="SSF56176">
    <property type="entry name" value="FAD-binding/transporter-associated domain-like"/>
    <property type="match status" value="1"/>
</dbReference>
<dbReference type="eggNOG" id="COG0277">
    <property type="taxonomic scope" value="Bacteria"/>
</dbReference>
<name>C7QEK6_CATAD</name>
<dbReference type="GO" id="GO:0071949">
    <property type="term" value="F:FAD binding"/>
    <property type="evidence" value="ECO:0007669"/>
    <property type="project" value="InterPro"/>
</dbReference>
<dbReference type="InterPro" id="IPR010031">
    <property type="entry name" value="FAD_lactone_oxidase-like"/>
</dbReference>
<dbReference type="InterPro" id="IPR007173">
    <property type="entry name" value="ALO_C"/>
</dbReference>
<dbReference type="GO" id="GO:0016020">
    <property type="term" value="C:membrane"/>
    <property type="evidence" value="ECO:0007669"/>
    <property type="project" value="InterPro"/>
</dbReference>
<sequence length="424" mass="44634">MSAMSEQIRNWAGNVLFSPARSHHPASLDEVRQTVAAARSARVLGTGHSFNRIADTDGDLLVLDAMPAEVRIDPDAGTATVPAGMRLADLAAQLHAAGFALTALPSLPHISLAGACATGTHGSGNANQGLAALVRGMQLVGPDGDVVELKRGESADFDGAVVALGALGVVTELTVDVVPTFDVAQFVYEGVAVPQLIAGFDEVFSAGYSVSAFTEWRGEASVWVKAALAPGASEASHPEPGWLGGHLAEHAAHPIPGMSAENCTEQLGVPGPWHERLPHFRPGFTPSSGEELQSEFFLARSRAAEALDAVRELGPLIAPVVQISEVRTVAADALWLSPAYQRDSVTIHFTWVADRAAVEPALAAVEAALLPLGARPHWGKVFLSGPAAALAGYERADDFRKLLARRDPEGKFRNEFVRRLFPAG</sequence>
<dbReference type="Pfam" id="PF04030">
    <property type="entry name" value="ALO"/>
    <property type="match status" value="1"/>
</dbReference>
<evidence type="ECO:0000313" key="4">
    <source>
        <dbReference type="Proteomes" id="UP000000851"/>
    </source>
</evidence>
<dbReference type="InterPro" id="IPR016166">
    <property type="entry name" value="FAD-bd_PCMH"/>
</dbReference>
<dbReference type="InterPro" id="IPR016171">
    <property type="entry name" value="Vanillyl_alc_oxidase_C-sub2"/>
</dbReference>
<dbReference type="AlphaFoldDB" id="C7QEK6"/>
<dbReference type="KEGG" id="cai:Caci_1977"/>